<keyword evidence="1" id="KW-0175">Coiled coil</keyword>
<feature type="domain" description="Protein kinase" evidence="3">
    <location>
        <begin position="1831"/>
        <end position="2123"/>
    </location>
</feature>
<gene>
    <name evidence="4" type="ORF">MCOR_43014</name>
</gene>
<dbReference type="GO" id="GO:0005524">
    <property type="term" value="F:ATP binding"/>
    <property type="evidence" value="ECO:0007669"/>
    <property type="project" value="InterPro"/>
</dbReference>
<name>A0A6J8DNW8_MYTCO</name>
<keyword evidence="5" id="KW-1185">Reference proteome</keyword>
<dbReference type="PANTHER" id="PTHR26392">
    <property type="entry name" value="MITOGEN-ACTIVATED PROTEIN KINASE KINASE KINASE 7-RELATED"/>
    <property type="match status" value="1"/>
</dbReference>
<feature type="coiled-coil region" evidence="1">
    <location>
        <begin position="427"/>
        <end position="454"/>
    </location>
</feature>
<evidence type="ECO:0000259" key="3">
    <source>
        <dbReference type="PROSITE" id="PS50011"/>
    </source>
</evidence>
<evidence type="ECO:0000313" key="4">
    <source>
        <dbReference type="EMBL" id="CAC5409766.1"/>
    </source>
</evidence>
<dbReference type="SUPFAM" id="SSF52540">
    <property type="entry name" value="P-loop containing nucleoside triphosphate hydrolases"/>
    <property type="match status" value="2"/>
</dbReference>
<dbReference type="InterPro" id="IPR011009">
    <property type="entry name" value="Kinase-like_dom_sf"/>
</dbReference>
<evidence type="ECO:0000256" key="1">
    <source>
        <dbReference type="SAM" id="Coils"/>
    </source>
</evidence>
<feature type="compositionally biased region" description="Polar residues" evidence="2">
    <location>
        <begin position="2306"/>
        <end position="2319"/>
    </location>
</feature>
<feature type="region of interest" description="Disordered" evidence="2">
    <location>
        <begin position="2204"/>
        <end position="2319"/>
    </location>
</feature>
<dbReference type="PROSITE" id="PS50011">
    <property type="entry name" value="PROTEIN_KINASE_DOM"/>
    <property type="match status" value="2"/>
</dbReference>
<feature type="domain" description="Protein kinase" evidence="3">
    <location>
        <begin position="771"/>
        <end position="1045"/>
    </location>
</feature>
<dbReference type="Pfam" id="PF00069">
    <property type="entry name" value="Pkinase"/>
    <property type="match status" value="2"/>
</dbReference>
<dbReference type="SUPFAM" id="SSF56112">
    <property type="entry name" value="Protein kinase-like (PK-like)"/>
    <property type="match status" value="2"/>
</dbReference>
<dbReference type="Gene3D" id="3.40.50.300">
    <property type="entry name" value="P-loop containing nucleotide triphosphate hydrolases"/>
    <property type="match status" value="2"/>
</dbReference>
<dbReference type="EMBL" id="CACVKT020007647">
    <property type="protein sequence ID" value="CAC5409766.1"/>
    <property type="molecule type" value="Genomic_DNA"/>
</dbReference>
<dbReference type="OrthoDB" id="8927528at2759"/>
<dbReference type="GO" id="GO:0004672">
    <property type="term" value="F:protein kinase activity"/>
    <property type="evidence" value="ECO:0007669"/>
    <property type="project" value="InterPro"/>
</dbReference>
<evidence type="ECO:0000313" key="5">
    <source>
        <dbReference type="Proteomes" id="UP000507470"/>
    </source>
</evidence>
<dbReference type="Gene3D" id="1.10.510.10">
    <property type="entry name" value="Transferase(Phosphotransferase) domain 1"/>
    <property type="match status" value="2"/>
</dbReference>
<evidence type="ECO:0000256" key="2">
    <source>
        <dbReference type="SAM" id="MobiDB-lite"/>
    </source>
</evidence>
<dbReference type="InterPro" id="IPR045063">
    <property type="entry name" value="Dynamin_N"/>
</dbReference>
<feature type="compositionally biased region" description="Polar residues" evidence="2">
    <location>
        <begin position="2256"/>
        <end position="2287"/>
    </location>
</feature>
<organism evidence="4 5">
    <name type="scientific">Mytilus coruscus</name>
    <name type="common">Sea mussel</name>
    <dbReference type="NCBI Taxonomy" id="42192"/>
    <lineage>
        <taxon>Eukaryota</taxon>
        <taxon>Metazoa</taxon>
        <taxon>Spiralia</taxon>
        <taxon>Lophotrochozoa</taxon>
        <taxon>Mollusca</taxon>
        <taxon>Bivalvia</taxon>
        <taxon>Autobranchia</taxon>
        <taxon>Pteriomorphia</taxon>
        <taxon>Mytilida</taxon>
        <taxon>Mytiloidea</taxon>
        <taxon>Mytilidae</taxon>
        <taxon>Mytilinae</taxon>
        <taxon>Mytilus</taxon>
    </lineage>
</organism>
<dbReference type="PANTHER" id="PTHR26392:SF92">
    <property type="entry name" value="PROTEIN KINASE DOMAIN-CONTAINING PROTEIN"/>
    <property type="match status" value="1"/>
</dbReference>
<proteinExistence type="predicted"/>
<dbReference type="InterPro" id="IPR000719">
    <property type="entry name" value="Prot_kinase_dom"/>
</dbReference>
<sequence>MAGTLEGSSEKFIDISSEIIKDIEDFSDAFDIAENLDVDLRGLGELEEMKERLMMEFQKCQTGFINHKEKICREMKDYKRDDIKKRGKLHDLLTQTKTTFSKVDANASEGISVIENALKTEGFVKNLGDEFCIRQETIRKGECCIVVAGETSAGKSLFLNLILGEDILPSKHASCTSVITRLSYDKKKHARVIYHDKNRPDDVFDDIEHGKIQKLVFEENLDKREKTSDIKEVQIFLPAKLLESGIVLIDTPGIGENDGMDIVIEKFVDENQVTGFIYMIKSDNGGGVDEDRLVKLMKIILQKEKTKGEKGTFRFNPDCAMFICNHWDSVCEKEKVYKHIVDRLHKIWPNFDEEKVQTFSSWRANHEMEIDQDYITSDFQDVLNLLKNIYSQALNERVKVTYKWMKTLLLRSVHHMKTMVRQLNCSDDRMANKIKEANENLEKLKNESVVIITSLRDMINNKSHQICGAFREYLKLPVVRMAITQWIERELPSEFILDPEGEPTAVKKDWVELKTEIDGLIIERISLELDKWEEEKCQIDVLESFVVNEIQQKVLGLTDEVTQVEKELHSSTGSRDSVASVSNPSYKNYHRRETVCATYFRRMKLEDNQYHLTALARNKVFQPLKKVIRIFPGVNKWKNYANDKCAYAKGRSEKLLKTFTEPCRNEEDSLKIVIDCFMEEAKEILDKSILEIPSLIKANQDIFSHVITCKRDVAINLRVYEEMMKELEILKRLLADYGAGYIFIEDFKPNELQIIDPNDATGRSTTPFKISEFLMNMSSSQTSTIQRCPRGLWTAHQRGLLKRENSEEKVTIKIYLPSCNIEKCYSEIAKLRLLEHNNVADFLGIQNSESYFPAMVYGKQLRTLQHQYEKQSGHLNISNLLQEVAIGLQYLHRHGMVHMELNMNTVTLDSAGHIRLTGGCLPRKADLPGNQEQHISGDFVYLSPEVLRGDLYTASADAYAFGLLMFDMMSKTQAFASQRKMSLDLFIKRINPKEMIGLETYNSDLSDDAIDIILRCLDMSEGSRPTLSNLQEQVEVLKTEQHANVPKQSECRYEFNNPVCPIISGKLRRKMDLALDDTTKTYRPGPERAQTFAISRESIEQADDYGDIFEIADTMGIDLGGLDEIEDMKTRLLLFYNKCEGEPNYKDVVGNSMVSMRTENRKKREKLLKLLTDTRDRLGPVPAEHSKDGISRRGSAVIKGFLKSEGTIQNLDLDINNKLEALKRDDCTIVVSGETSAGKSSILNLLFGEEVVPTFFGSCTSVITRICYYKQRRAKIIYNNGKVEKIRNIPPGEICTKLKPFLFVEDESERANATPIREVKIYVPAKILECGLVVVDSPGIGENDEMDKVIINFVNENQINGFLYAIKSDNAGGVDEDRLIGLLKVILEREKEKTEKGMLPFDSQCALFVCNFWDLIAEDQTDTVFNHAYNRLKSIWPNLTITQLMKFSAFKAKMECDIDPDFIVDNYKQLLDNIRNVYNKAMDIRVISTYKWLETVLKRSVHHLKTIVHRIDNSEKDLETKMRSVWDKLNTLKMKSELTINDLRKQIQEETDEICREFGTYLQMPKTRMAITSWIENELPDIESFKYFEDLKANMEDLAVGRISRELENWEDEQGKIKEVKENVERSIQFELNILEDELQVIEDDLQSDAGSITSEDSISPKQKHGRRYSIPIGAVQMQMSKIALPVKLVNRMFKPFGKAGKRVTSIFYDKHNEGKLKEYRRDPITWAKRRSEKTLDKFLNDKQEDHLRAVISEFMREPKDFLRDIERKIPAMVETNQKNMDHISMCRKEGSSSREVYERMMENLEHLKRTVTDYGEGYIFVNDFGVDDIQIITRTLGEGRSSVPFDVSQMLESIASSTATWNQKVIPRSLWSAQQNGILMANNKEEPVTIRIYLKNARIENTDSEVAKLRLLKNENVAELLGIQNSDHPTPAFVFHGNLQPLCRFIKNRFINFKEDIPRILHEILYGLEYIHRKKMVHMELNQNTIVIDDNHVVKLCGACQPKVAPLPEDKGRVLAGDFVYLSPEVLNGDLYVACADIYAFGLLVFEILVGPAFKDQRQQLLSEFIDNCKPCALNGCPYTLESLSQSTKDIIQDCLDDFLERRPSIENLNHSVSNIRNEPVLVRLQEMKKTNLTERRKLSLEKIACYERQRQSQYREEEKMISEKQPGVLISSQDIQHQITKEVGHNNENSTRQNMDKTVSFLRSSSNQRGTKDLFDAKSSVNKTHASARKRAPLSKQMRQLSFETERYAEEQNDSISEQSNRSNTSRPPQISVLMASSETTQPTGESPRVARKTKPLEEREESGSTGSQSPSRLRQS</sequence>
<dbReference type="Proteomes" id="UP000507470">
    <property type="component" value="Unassembled WGS sequence"/>
</dbReference>
<reference evidence="4 5" key="1">
    <citation type="submission" date="2020-06" db="EMBL/GenBank/DDBJ databases">
        <authorList>
            <person name="Li R."/>
            <person name="Bekaert M."/>
        </authorList>
    </citation>
    <scope>NUCLEOTIDE SEQUENCE [LARGE SCALE GENOMIC DNA]</scope>
    <source>
        <strain evidence="5">wild</strain>
    </source>
</reference>
<dbReference type="Pfam" id="PF00350">
    <property type="entry name" value="Dynamin_N"/>
    <property type="match status" value="2"/>
</dbReference>
<dbReference type="InterPro" id="IPR027417">
    <property type="entry name" value="P-loop_NTPase"/>
</dbReference>
<accession>A0A6J8DNW8</accession>
<protein>
    <recommendedName>
        <fullName evidence="3">Protein kinase domain-containing protein</fullName>
    </recommendedName>
</protein>